<dbReference type="AlphaFoldDB" id="A0A447IR14"/>
<evidence type="ECO:0000256" key="1">
    <source>
        <dbReference type="SAM" id="Phobius"/>
    </source>
</evidence>
<sequence length="123" mass="13437">MIAYWTAAAGLLVLILVHLTAGEKEVVSPLLASREFKDDVKYVLFLCWHLVTLVMAGAAAGYIAAAMSNGWRDFALAGTILIALLAVWSFTVVIWKRQRHRDMPQWIAFAAVALLGLAGHVTT</sequence>
<name>A0A447IR14_9RHOB</name>
<dbReference type="Proteomes" id="UP000270743">
    <property type="component" value="Unassembled WGS sequence"/>
</dbReference>
<keyword evidence="1" id="KW-0472">Membrane</keyword>
<gene>
    <name evidence="2" type="ORF">PARHAE_03036</name>
</gene>
<keyword evidence="1" id="KW-0812">Transmembrane</keyword>
<reference evidence="2 3" key="1">
    <citation type="submission" date="2018-12" db="EMBL/GenBank/DDBJ databases">
        <authorList>
            <person name="Criscuolo A."/>
        </authorList>
    </citation>
    <scope>NUCLEOTIDE SEQUENCE [LARGE SCALE GENOMIC DNA]</scope>
    <source>
        <strain evidence="2">ACIP1116241</strain>
    </source>
</reference>
<evidence type="ECO:0000313" key="3">
    <source>
        <dbReference type="Proteomes" id="UP000270743"/>
    </source>
</evidence>
<feature type="transmembrane region" description="Helical" evidence="1">
    <location>
        <begin position="106"/>
        <end position="122"/>
    </location>
</feature>
<evidence type="ECO:0008006" key="4">
    <source>
        <dbReference type="Google" id="ProtNLM"/>
    </source>
</evidence>
<proteinExistence type="predicted"/>
<protein>
    <recommendedName>
        <fullName evidence="4">DUF423 domain-containing protein</fullName>
    </recommendedName>
</protein>
<keyword evidence="1" id="KW-1133">Transmembrane helix</keyword>
<dbReference type="OrthoDB" id="7667463at2"/>
<accession>A0A447IR14</accession>
<evidence type="ECO:0000313" key="2">
    <source>
        <dbReference type="EMBL" id="VDS09829.1"/>
    </source>
</evidence>
<feature type="transmembrane region" description="Helical" evidence="1">
    <location>
        <begin position="42"/>
        <end position="67"/>
    </location>
</feature>
<dbReference type="RefSeq" id="WP_126155441.1">
    <property type="nucleotide sequence ID" value="NZ_UZWE01000045.1"/>
</dbReference>
<feature type="transmembrane region" description="Helical" evidence="1">
    <location>
        <begin position="74"/>
        <end position="94"/>
    </location>
</feature>
<dbReference type="EMBL" id="UZWE01000045">
    <property type="protein sequence ID" value="VDS09829.1"/>
    <property type="molecule type" value="Genomic_DNA"/>
</dbReference>
<organism evidence="2 3">
    <name type="scientific">Paracoccus haematequi</name>
    <dbReference type="NCBI Taxonomy" id="2491866"/>
    <lineage>
        <taxon>Bacteria</taxon>
        <taxon>Pseudomonadati</taxon>
        <taxon>Pseudomonadota</taxon>
        <taxon>Alphaproteobacteria</taxon>
        <taxon>Rhodobacterales</taxon>
        <taxon>Paracoccaceae</taxon>
        <taxon>Paracoccus</taxon>
    </lineage>
</organism>
<keyword evidence="3" id="KW-1185">Reference proteome</keyword>